<organism evidence="7 8">
    <name type="scientific">Clavelina lepadiformis</name>
    <name type="common">Light-bulb sea squirt</name>
    <name type="synonym">Ascidia lepadiformis</name>
    <dbReference type="NCBI Taxonomy" id="159417"/>
    <lineage>
        <taxon>Eukaryota</taxon>
        <taxon>Metazoa</taxon>
        <taxon>Chordata</taxon>
        <taxon>Tunicata</taxon>
        <taxon>Ascidiacea</taxon>
        <taxon>Aplousobranchia</taxon>
        <taxon>Clavelinidae</taxon>
        <taxon>Clavelina</taxon>
    </lineage>
</organism>
<dbReference type="EMBL" id="CAWYQH010000099">
    <property type="protein sequence ID" value="CAK8685280.1"/>
    <property type="molecule type" value="Genomic_DNA"/>
</dbReference>
<evidence type="ECO:0000256" key="5">
    <source>
        <dbReference type="SAM" id="MobiDB-lite"/>
    </source>
</evidence>
<keyword evidence="2 3" id="KW-0067">ATP-binding</keyword>
<evidence type="ECO:0000256" key="1">
    <source>
        <dbReference type="ARBA" id="ARBA00022741"/>
    </source>
</evidence>
<dbReference type="PROSITE" id="PS50011">
    <property type="entry name" value="PROTEIN_KINASE_DOM"/>
    <property type="match status" value="1"/>
</dbReference>
<keyword evidence="8" id="KW-1185">Reference proteome</keyword>
<comment type="similarity">
    <text evidence="4">Belongs to the protein kinase superfamily.</text>
</comment>
<evidence type="ECO:0000313" key="7">
    <source>
        <dbReference type="EMBL" id="CAK8685280.1"/>
    </source>
</evidence>
<keyword evidence="4" id="KW-0418">Kinase</keyword>
<dbReference type="Proteomes" id="UP001642483">
    <property type="component" value="Unassembled WGS sequence"/>
</dbReference>
<evidence type="ECO:0000256" key="4">
    <source>
        <dbReference type="RuleBase" id="RU000304"/>
    </source>
</evidence>
<feature type="region of interest" description="Disordered" evidence="5">
    <location>
        <begin position="356"/>
        <end position="401"/>
    </location>
</feature>
<dbReference type="PROSITE" id="PS00108">
    <property type="entry name" value="PROTEIN_KINASE_ST"/>
    <property type="match status" value="1"/>
</dbReference>
<dbReference type="InterPro" id="IPR000719">
    <property type="entry name" value="Prot_kinase_dom"/>
</dbReference>
<sequence>MGCGYSKILPEPPFEGKKDVQYVKSVDPYLKKGKASPGSKQAFLNSETEKEKLASANNNKAVAKYRAKVDPRVVAKYDIKALIGRGSFSKVVRVERKGSKQPYAIKMIDVKEKEGRDVCDSELRVLRRVRHEYIVQLIEVFEAPDKYYMVMELATGGELFDRIITKGSFSERDAVKVLQMVLQAVAYLHMLGITHRDLKPENLLYYHPGNDSKLLITDFGLASTRRSGEDGTMNTTCGTPEYIAPEVLLRKSYTSAVDDWAIGVITYILLSGMMPFDDENKGRLYRMVINGDYNFNGDPWPQVSQTAKDFVKELLQVSPEKRLTSDKALKHPWIINYSNQSSKNLHRSISQNLLKRASSRNSNKSAQSGRSSKSNRSLRSQHRKVKAKELDDLLKKYNYKP</sequence>
<comment type="caution">
    <text evidence="7">The sequence shown here is derived from an EMBL/GenBank/DDBJ whole genome shotgun (WGS) entry which is preliminary data.</text>
</comment>
<dbReference type="InterPro" id="IPR008271">
    <property type="entry name" value="Ser/Thr_kinase_AS"/>
</dbReference>
<evidence type="ECO:0000256" key="2">
    <source>
        <dbReference type="ARBA" id="ARBA00022840"/>
    </source>
</evidence>
<evidence type="ECO:0000313" key="8">
    <source>
        <dbReference type="Proteomes" id="UP001642483"/>
    </source>
</evidence>
<accession>A0ABP0G0D7</accession>
<proteinExistence type="inferred from homology"/>
<evidence type="ECO:0000256" key="3">
    <source>
        <dbReference type="PROSITE-ProRule" id="PRU10141"/>
    </source>
</evidence>
<reference evidence="7 8" key="1">
    <citation type="submission" date="2024-02" db="EMBL/GenBank/DDBJ databases">
        <authorList>
            <person name="Daric V."/>
            <person name="Darras S."/>
        </authorList>
    </citation>
    <scope>NUCLEOTIDE SEQUENCE [LARGE SCALE GENOMIC DNA]</scope>
</reference>
<keyword evidence="1 3" id="KW-0547">Nucleotide-binding</keyword>
<feature type="binding site" evidence="3">
    <location>
        <position position="106"/>
    </location>
    <ligand>
        <name>ATP</name>
        <dbReference type="ChEBI" id="CHEBI:30616"/>
    </ligand>
</feature>
<dbReference type="InterPro" id="IPR011009">
    <property type="entry name" value="Kinase-like_dom_sf"/>
</dbReference>
<dbReference type="InterPro" id="IPR017441">
    <property type="entry name" value="Protein_kinase_ATP_BS"/>
</dbReference>
<evidence type="ECO:0000259" key="6">
    <source>
        <dbReference type="PROSITE" id="PS50011"/>
    </source>
</evidence>
<dbReference type="PANTHER" id="PTHR24347">
    <property type="entry name" value="SERINE/THREONINE-PROTEIN KINASE"/>
    <property type="match status" value="1"/>
</dbReference>
<keyword evidence="4" id="KW-0808">Transferase</keyword>
<dbReference type="SUPFAM" id="SSF56112">
    <property type="entry name" value="Protein kinase-like (PK-like)"/>
    <property type="match status" value="1"/>
</dbReference>
<dbReference type="Pfam" id="PF00069">
    <property type="entry name" value="Pkinase"/>
    <property type="match status" value="1"/>
</dbReference>
<protein>
    <recommendedName>
        <fullName evidence="6">Protein kinase domain-containing protein</fullName>
    </recommendedName>
</protein>
<dbReference type="PROSITE" id="PS00107">
    <property type="entry name" value="PROTEIN_KINASE_ATP"/>
    <property type="match status" value="1"/>
</dbReference>
<gene>
    <name evidence="7" type="ORF">CVLEPA_LOCUS16418</name>
</gene>
<feature type="domain" description="Protein kinase" evidence="6">
    <location>
        <begin position="77"/>
        <end position="334"/>
    </location>
</feature>
<dbReference type="SMART" id="SM00220">
    <property type="entry name" value="S_TKc"/>
    <property type="match status" value="1"/>
</dbReference>
<feature type="compositionally biased region" description="Polar residues" evidence="5">
    <location>
        <begin position="356"/>
        <end position="378"/>
    </location>
</feature>
<dbReference type="Gene3D" id="1.10.510.10">
    <property type="entry name" value="Transferase(Phosphotransferase) domain 1"/>
    <property type="match status" value="1"/>
</dbReference>
<name>A0ABP0G0D7_CLALP</name>
<keyword evidence="4" id="KW-0723">Serine/threonine-protein kinase</keyword>